<evidence type="ECO:0000256" key="4">
    <source>
        <dbReference type="SAM" id="Phobius"/>
    </source>
</evidence>
<comment type="similarity">
    <text evidence="1">Belongs to the bacterial solute-binding protein 5 family.</text>
</comment>
<evidence type="ECO:0000313" key="7">
    <source>
        <dbReference type="Proteomes" id="UP000077701"/>
    </source>
</evidence>
<gene>
    <name evidence="6" type="ORF">PS9374_05698</name>
</gene>
<evidence type="ECO:0000256" key="3">
    <source>
        <dbReference type="ARBA" id="ARBA00022729"/>
    </source>
</evidence>
<dbReference type="RefSeq" id="WP_084008849.1">
    <property type="nucleotide sequence ID" value="NZ_BDCX01000015.1"/>
</dbReference>
<dbReference type="Proteomes" id="UP000077701">
    <property type="component" value="Unassembled WGS sequence"/>
</dbReference>
<dbReference type="OrthoDB" id="9046151at2"/>
<dbReference type="CDD" id="cd08518">
    <property type="entry name" value="PBP2_NikA_DppA_OppA_like_19"/>
    <property type="match status" value="1"/>
</dbReference>
<feature type="transmembrane region" description="Helical" evidence="4">
    <location>
        <begin position="15"/>
        <end position="37"/>
    </location>
</feature>
<sequence>MSRDEELQTGKARRAWIAAALALIVVVGVTVGVATRWGRGGENTSSPGGPQRRGAELVIAVGDVAGGEFDPLKGWGSRPAQIRPIHSSLLTIDADVDFVGDLASEYSVSDDARTWSFTLRDNARWSNGEPVTARDVVFTYETLKKDGTRFDLTFVDRITATGGSRVEFHLKEPRSTFVSQLSEIPILPAAHYGPDYSKNPIGSGPYTVADYQQGQQLILTANPHWYGQRPRFTKLTFLFLGEDAALAAARAGTVDIAYVPPAFADQRVPGMTLQRFESIDSRGLSLPTRPAGDKGKIQGKDVAVGNDVTADPAIRKALNIGLDRDEITEIVLQGHGRPAHTLVDTLPWFNREAAFEDGRTDDAERVLAEAGWRDSDGDGIVEKAGKKAGFTLMYPSDDKLRSDLALVVAEQARTLGIEITAKGSTWDGIYLDGKANAVTWGGGRHHAHQLYSMYSSKTIDTGYNNMPQYADPTVDGHLDRALSAATQEEANEHWKRAQWDGESGFAGEDGDAPIIWLVRIDHLYLVRDGLHLGDQPIHGHGHEWALFNTIAQWRWEK</sequence>
<comment type="caution">
    <text evidence="6">The sequence shown here is derived from an EMBL/GenBank/DDBJ whole genome shotgun (WGS) entry which is preliminary data.</text>
</comment>
<keyword evidence="3" id="KW-0732">Signal</keyword>
<name>A0A171DM58_9ACTN</name>
<dbReference type="GO" id="GO:1904680">
    <property type="term" value="F:peptide transmembrane transporter activity"/>
    <property type="evidence" value="ECO:0007669"/>
    <property type="project" value="TreeGrafter"/>
</dbReference>
<evidence type="ECO:0000259" key="5">
    <source>
        <dbReference type="Pfam" id="PF00496"/>
    </source>
</evidence>
<dbReference type="Pfam" id="PF00496">
    <property type="entry name" value="SBP_bac_5"/>
    <property type="match status" value="1"/>
</dbReference>
<reference evidence="6 7" key="1">
    <citation type="journal article" date="2016" name="Genome Announc.">
        <title>Draft Genome Sequence of Planomonospora sphaerica JCM9374, a Rare Actinomycete.</title>
        <authorList>
            <person name="Dohra H."/>
            <person name="Suzuki T."/>
            <person name="Inoue Y."/>
            <person name="Kodani S."/>
        </authorList>
    </citation>
    <scope>NUCLEOTIDE SEQUENCE [LARGE SCALE GENOMIC DNA]</scope>
    <source>
        <strain evidence="6 7">JCM 9374</strain>
    </source>
</reference>
<evidence type="ECO:0000256" key="2">
    <source>
        <dbReference type="ARBA" id="ARBA00022448"/>
    </source>
</evidence>
<keyword evidence="4" id="KW-0472">Membrane</keyword>
<dbReference type="Gene3D" id="3.10.105.10">
    <property type="entry name" value="Dipeptide-binding Protein, Domain 3"/>
    <property type="match status" value="1"/>
</dbReference>
<evidence type="ECO:0000256" key="1">
    <source>
        <dbReference type="ARBA" id="ARBA00005695"/>
    </source>
</evidence>
<dbReference type="GO" id="GO:0015833">
    <property type="term" value="P:peptide transport"/>
    <property type="evidence" value="ECO:0007669"/>
    <property type="project" value="TreeGrafter"/>
</dbReference>
<dbReference type="GO" id="GO:0042597">
    <property type="term" value="C:periplasmic space"/>
    <property type="evidence" value="ECO:0007669"/>
    <property type="project" value="UniProtKB-ARBA"/>
</dbReference>
<keyword evidence="7" id="KW-1185">Reference proteome</keyword>
<dbReference type="PANTHER" id="PTHR30290">
    <property type="entry name" value="PERIPLASMIC BINDING COMPONENT OF ABC TRANSPORTER"/>
    <property type="match status" value="1"/>
</dbReference>
<organism evidence="6 7">
    <name type="scientific">Planomonospora sphaerica</name>
    <dbReference type="NCBI Taxonomy" id="161355"/>
    <lineage>
        <taxon>Bacteria</taxon>
        <taxon>Bacillati</taxon>
        <taxon>Actinomycetota</taxon>
        <taxon>Actinomycetes</taxon>
        <taxon>Streptosporangiales</taxon>
        <taxon>Streptosporangiaceae</taxon>
        <taxon>Planomonospora</taxon>
    </lineage>
</organism>
<dbReference type="InterPro" id="IPR000914">
    <property type="entry name" value="SBP_5_dom"/>
</dbReference>
<dbReference type="InterPro" id="IPR030678">
    <property type="entry name" value="Peptide/Ni-bd"/>
</dbReference>
<dbReference type="GO" id="GO:0043190">
    <property type="term" value="C:ATP-binding cassette (ABC) transporter complex"/>
    <property type="evidence" value="ECO:0007669"/>
    <property type="project" value="InterPro"/>
</dbReference>
<dbReference type="InterPro" id="IPR039424">
    <property type="entry name" value="SBP_5"/>
</dbReference>
<accession>A0A171DM58</accession>
<keyword evidence="4" id="KW-1133">Transmembrane helix</keyword>
<dbReference type="AlphaFoldDB" id="A0A171DM58"/>
<dbReference type="Gene3D" id="3.40.190.10">
    <property type="entry name" value="Periplasmic binding protein-like II"/>
    <property type="match status" value="1"/>
</dbReference>
<feature type="domain" description="Solute-binding protein family 5" evidence="5">
    <location>
        <begin position="98"/>
        <end position="455"/>
    </location>
</feature>
<evidence type="ECO:0000313" key="6">
    <source>
        <dbReference type="EMBL" id="GAT70018.1"/>
    </source>
</evidence>
<dbReference type="PANTHER" id="PTHR30290:SF9">
    <property type="entry name" value="OLIGOPEPTIDE-BINDING PROTEIN APPA"/>
    <property type="match status" value="1"/>
</dbReference>
<keyword evidence="4" id="KW-0812">Transmembrane</keyword>
<proteinExistence type="inferred from homology"/>
<reference evidence="7" key="2">
    <citation type="submission" date="2016-04" db="EMBL/GenBank/DDBJ databases">
        <title>Planomonospora sphaerica JCM9374 whole genome shotgun sequence.</title>
        <authorList>
            <person name="Suzuki T."/>
            <person name="Dohra H."/>
            <person name="Kodani S."/>
        </authorList>
    </citation>
    <scope>NUCLEOTIDE SEQUENCE [LARGE SCALE GENOMIC DNA]</scope>
    <source>
        <strain evidence="7">JCM 9374</strain>
    </source>
</reference>
<dbReference type="EMBL" id="BDCX01000015">
    <property type="protein sequence ID" value="GAT70018.1"/>
    <property type="molecule type" value="Genomic_DNA"/>
</dbReference>
<dbReference type="PIRSF" id="PIRSF002741">
    <property type="entry name" value="MppA"/>
    <property type="match status" value="1"/>
</dbReference>
<keyword evidence="2" id="KW-0813">Transport</keyword>
<protein>
    <submittedName>
        <fullName evidence="6">Nickel ABC transporter substrate-binding protein</fullName>
    </submittedName>
</protein>
<dbReference type="STRING" id="161355.PS9374_05698"/>
<dbReference type="SUPFAM" id="SSF53850">
    <property type="entry name" value="Periplasmic binding protein-like II"/>
    <property type="match status" value="1"/>
</dbReference>